<feature type="compositionally biased region" description="Basic and acidic residues" evidence="1">
    <location>
        <begin position="139"/>
        <end position="154"/>
    </location>
</feature>
<dbReference type="EMBL" id="UZAN01075552">
    <property type="protein sequence ID" value="VDP95780.1"/>
    <property type="molecule type" value="Genomic_DNA"/>
</dbReference>
<evidence type="ECO:0000313" key="3">
    <source>
        <dbReference type="Proteomes" id="UP000272942"/>
    </source>
</evidence>
<evidence type="ECO:0008006" key="4">
    <source>
        <dbReference type="Google" id="ProtNLM"/>
    </source>
</evidence>
<feature type="region of interest" description="Disordered" evidence="1">
    <location>
        <begin position="117"/>
        <end position="262"/>
    </location>
</feature>
<protein>
    <recommendedName>
        <fullName evidence="4">NUC153 domain-containing protein</fullName>
    </recommendedName>
</protein>
<dbReference type="AlphaFoldDB" id="A0A3P8HYB0"/>
<name>A0A3P8HYB0_9TREM</name>
<dbReference type="Proteomes" id="UP000272942">
    <property type="component" value="Unassembled WGS sequence"/>
</dbReference>
<dbReference type="PANTHER" id="PTHR12202">
    <property type="entry name" value="ESF1 HOMOLOG"/>
    <property type="match status" value="1"/>
</dbReference>
<evidence type="ECO:0000256" key="1">
    <source>
        <dbReference type="SAM" id="MobiDB-lite"/>
    </source>
</evidence>
<dbReference type="PANTHER" id="PTHR12202:SF0">
    <property type="entry name" value="ESF1 HOMOLOG"/>
    <property type="match status" value="1"/>
</dbReference>
<sequence length="293" mass="33162">MVSECREINRAKYTPRPFETSALHRTRIEISWDKTPAERTCWLRDQFKPEADPRSTLTEDRDELEKYVVLSSSGASTAASSDVDEEPPAPTVPRIHRHRPKKMAPEDLRAALLSAIGMDPSRPIESDDEPSGTQMTGKHQKDPSKTNRDCRDDNAETEEEQEEEEEEVFDLNQGSDVEMDEADEQYELGPVEKKVSKHSLVNAQKRSQAGSKTKKVRRRVLPEAMDDEFGDSSASSGAEDPEEPPSTAEKSRKRKYKERQHSVEVVTRTLEVGRLDSIANLIERLSRILLTAM</sequence>
<dbReference type="GO" id="GO:0006364">
    <property type="term" value="P:rRNA processing"/>
    <property type="evidence" value="ECO:0007669"/>
    <property type="project" value="InterPro"/>
</dbReference>
<organism evidence="2 3">
    <name type="scientific">Echinostoma caproni</name>
    <dbReference type="NCBI Taxonomy" id="27848"/>
    <lineage>
        <taxon>Eukaryota</taxon>
        <taxon>Metazoa</taxon>
        <taxon>Spiralia</taxon>
        <taxon>Lophotrochozoa</taxon>
        <taxon>Platyhelminthes</taxon>
        <taxon>Trematoda</taxon>
        <taxon>Digenea</taxon>
        <taxon>Plagiorchiida</taxon>
        <taxon>Echinostomata</taxon>
        <taxon>Echinostomatoidea</taxon>
        <taxon>Echinostomatidae</taxon>
        <taxon>Echinostoma</taxon>
    </lineage>
</organism>
<feature type="region of interest" description="Disordered" evidence="1">
    <location>
        <begin position="69"/>
        <end position="105"/>
    </location>
</feature>
<feature type="compositionally biased region" description="Acidic residues" evidence="1">
    <location>
        <begin position="155"/>
        <end position="169"/>
    </location>
</feature>
<dbReference type="OrthoDB" id="431825at2759"/>
<dbReference type="GO" id="GO:0003723">
    <property type="term" value="F:RNA binding"/>
    <property type="evidence" value="ECO:0007669"/>
    <property type="project" value="TreeGrafter"/>
</dbReference>
<dbReference type="InterPro" id="IPR039754">
    <property type="entry name" value="Esf1"/>
</dbReference>
<proteinExistence type="predicted"/>
<feature type="compositionally biased region" description="Acidic residues" evidence="1">
    <location>
        <begin position="177"/>
        <end position="186"/>
    </location>
</feature>
<evidence type="ECO:0000313" key="2">
    <source>
        <dbReference type="EMBL" id="VDP95780.1"/>
    </source>
</evidence>
<reference evidence="2 3" key="1">
    <citation type="submission" date="2018-11" db="EMBL/GenBank/DDBJ databases">
        <authorList>
            <consortium name="Pathogen Informatics"/>
        </authorList>
    </citation>
    <scope>NUCLEOTIDE SEQUENCE [LARGE SCALE GENOMIC DNA]</scope>
    <source>
        <strain evidence="2 3">Egypt</strain>
    </source>
</reference>
<accession>A0A3P8HYB0</accession>
<keyword evidence="3" id="KW-1185">Reference proteome</keyword>
<feature type="compositionally biased region" description="Polar residues" evidence="1">
    <location>
        <begin position="199"/>
        <end position="211"/>
    </location>
</feature>
<feature type="compositionally biased region" description="Low complexity" evidence="1">
    <location>
        <begin position="71"/>
        <end position="81"/>
    </location>
</feature>
<gene>
    <name evidence="2" type="ORF">ECPE_LOCUS18191</name>
</gene>